<evidence type="ECO:0000259" key="4">
    <source>
        <dbReference type="Pfam" id="PF06968"/>
    </source>
</evidence>
<accession>A0A2T4C0N2</accession>
<comment type="cofactor">
    <cofactor evidence="1">
        <name>[4Fe-4S] cluster</name>
        <dbReference type="ChEBI" id="CHEBI:49883"/>
    </cofactor>
</comment>
<keyword evidence="2" id="KW-0408">Iron</keyword>
<dbReference type="GO" id="GO:0005739">
    <property type="term" value="C:mitochondrion"/>
    <property type="evidence" value="ECO:0007669"/>
    <property type="project" value="TreeGrafter"/>
</dbReference>
<dbReference type="InterPro" id="IPR013785">
    <property type="entry name" value="Aldolase_TIM"/>
</dbReference>
<proteinExistence type="predicted"/>
<dbReference type="EMBL" id="KZ679134">
    <property type="protein sequence ID" value="PTB75109.1"/>
    <property type="molecule type" value="Genomic_DNA"/>
</dbReference>
<dbReference type="GO" id="GO:0004076">
    <property type="term" value="F:biotin synthase activity"/>
    <property type="evidence" value="ECO:0007669"/>
    <property type="project" value="InterPro"/>
</dbReference>
<organism evidence="5 6">
    <name type="scientific">Trichoderma longibrachiatum ATCC 18648</name>
    <dbReference type="NCBI Taxonomy" id="983965"/>
    <lineage>
        <taxon>Eukaryota</taxon>
        <taxon>Fungi</taxon>
        <taxon>Dikarya</taxon>
        <taxon>Ascomycota</taxon>
        <taxon>Pezizomycotina</taxon>
        <taxon>Sordariomycetes</taxon>
        <taxon>Hypocreomycetidae</taxon>
        <taxon>Hypocreales</taxon>
        <taxon>Hypocreaceae</taxon>
        <taxon>Trichoderma</taxon>
    </lineage>
</organism>
<dbReference type="GO" id="GO:0051537">
    <property type="term" value="F:2 iron, 2 sulfur cluster binding"/>
    <property type="evidence" value="ECO:0007669"/>
    <property type="project" value="TreeGrafter"/>
</dbReference>
<dbReference type="Proteomes" id="UP000240760">
    <property type="component" value="Unassembled WGS sequence"/>
</dbReference>
<dbReference type="STRING" id="983965.A0A2T4C0N2"/>
<protein>
    <recommendedName>
        <fullName evidence="4">Biotin and thiamin synthesis-associated domain-containing protein</fullName>
    </recommendedName>
</protein>
<evidence type="ECO:0000256" key="3">
    <source>
        <dbReference type="SAM" id="MobiDB-lite"/>
    </source>
</evidence>
<sequence>MRPSTTLRAGRLAQSLSRPLRQSPAVVRINSRGHSTAVDTPVSYAAAPPPPPQQQRSGLDGKKLMAEAVAATKPRNNWTREEIAAIYYQPLLELTYQSALCFMAGANAIFTGEKMLTTECNGWDEDSAMFGRWGLEPMKSFDKKPVEA</sequence>
<reference evidence="5 6" key="1">
    <citation type="submission" date="2016-07" db="EMBL/GenBank/DDBJ databases">
        <title>Multiple horizontal gene transfer events from other fungi enriched the ability of initially mycotrophic Trichoderma (Ascomycota) to feed on dead plant biomass.</title>
        <authorList>
            <consortium name="DOE Joint Genome Institute"/>
            <person name="Aerts A."/>
            <person name="Atanasova L."/>
            <person name="Chenthamara K."/>
            <person name="Zhang J."/>
            <person name="Grujic M."/>
            <person name="Henrissat B."/>
            <person name="Kuo A."/>
            <person name="Salamov A."/>
            <person name="Lipzen A."/>
            <person name="Labutti K."/>
            <person name="Barry K."/>
            <person name="Miao Y."/>
            <person name="Rahimi M.J."/>
            <person name="Shen Q."/>
            <person name="Grigoriev I.V."/>
            <person name="Kubicek C.P."/>
            <person name="Druzhinina I.S."/>
        </authorList>
    </citation>
    <scope>NUCLEOTIDE SEQUENCE [LARGE SCALE GENOMIC DNA]</scope>
    <source>
        <strain evidence="5 6">ATCC 18648</strain>
    </source>
</reference>
<keyword evidence="2" id="KW-0479">Metal-binding</keyword>
<dbReference type="InterPro" id="IPR010722">
    <property type="entry name" value="BATS_dom"/>
</dbReference>
<evidence type="ECO:0000256" key="1">
    <source>
        <dbReference type="ARBA" id="ARBA00001966"/>
    </source>
</evidence>
<dbReference type="GO" id="GO:0009102">
    <property type="term" value="P:biotin biosynthetic process"/>
    <property type="evidence" value="ECO:0007669"/>
    <property type="project" value="InterPro"/>
</dbReference>
<feature type="domain" description="Biotin and thiamin synthesis-associated" evidence="4">
    <location>
        <begin position="98"/>
        <end position="136"/>
    </location>
</feature>
<dbReference type="PANTHER" id="PTHR22976">
    <property type="entry name" value="BIOTIN SYNTHASE"/>
    <property type="match status" value="1"/>
</dbReference>
<dbReference type="Gene3D" id="3.20.20.70">
    <property type="entry name" value="Aldolase class I"/>
    <property type="match status" value="1"/>
</dbReference>
<evidence type="ECO:0000313" key="6">
    <source>
        <dbReference type="Proteomes" id="UP000240760"/>
    </source>
</evidence>
<keyword evidence="6" id="KW-1185">Reference proteome</keyword>
<dbReference type="OrthoDB" id="2414104at2759"/>
<keyword evidence="2" id="KW-0004">4Fe-4S</keyword>
<dbReference type="Pfam" id="PF06968">
    <property type="entry name" value="BATS"/>
    <property type="match status" value="1"/>
</dbReference>
<evidence type="ECO:0000256" key="2">
    <source>
        <dbReference type="ARBA" id="ARBA00022485"/>
    </source>
</evidence>
<dbReference type="AlphaFoldDB" id="A0A2T4C0N2"/>
<dbReference type="PANTHER" id="PTHR22976:SF2">
    <property type="entry name" value="BIOTIN SYNTHASE, MITOCHONDRIAL"/>
    <property type="match status" value="1"/>
</dbReference>
<dbReference type="InterPro" id="IPR002684">
    <property type="entry name" value="Biotin_synth/BioAB"/>
</dbReference>
<keyword evidence="2" id="KW-0411">Iron-sulfur</keyword>
<name>A0A2T4C0N2_TRILO</name>
<feature type="region of interest" description="Disordered" evidence="3">
    <location>
        <begin position="1"/>
        <end position="61"/>
    </location>
</feature>
<evidence type="ECO:0000313" key="5">
    <source>
        <dbReference type="EMBL" id="PTB75109.1"/>
    </source>
</evidence>
<gene>
    <name evidence="5" type="ORF">M440DRAFT_1392573</name>
</gene>
<dbReference type="GO" id="GO:0051539">
    <property type="term" value="F:4 iron, 4 sulfur cluster binding"/>
    <property type="evidence" value="ECO:0007669"/>
    <property type="project" value="UniProtKB-KW"/>
</dbReference>